<keyword evidence="2" id="KW-1185">Reference proteome</keyword>
<feature type="non-terminal residue" evidence="1">
    <location>
        <position position="1"/>
    </location>
</feature>
<evidence type="ECO:0008006" key="3">
    <source>
        <dbReference type="Google" id="ProtNLM"/>
    </source>
</evidence>
<dbReference type="Proteomes" id="UP001174677">
    <property type="component" value="Chromosome 2"/>
</dbReference>
<reference evidence="1" key="1">
    <citation type="journal article" date="2023" name="Plant Biotechnol. J.">
        <title>Chromosome-level wild Hevea brasiliensis genome provides new tools for genomic-assisted breeding and valuable loci to elevate rubber yield.</title>
        <authorList>
            <person name="Cheng H."/>
            <person name="Song X."/>
            <person name="Hu Y."/>
            <person name="Wu T."/>
            <person name="Yang Q."/>
            <person name="An Z."/>
            <person name="Feng S."/>
            <person name="Deng Z."/>
            <person name="Wu W."/>
            <person name="Zeng X."/>
            <person name="Tu M."/>
            <person name="Wang X."/>
            <person name="Huang H."/>
        </authorList>
    </citation>
    <scope>NUCLEOTIDE SEQUENCE</scope>
    <source>
        <strain evidence="1">MT/VB/25A 57/8</strain>
    </source>
</reference>
<evidence type="ECO:0000313" key="1">
    <source>
        <dbReference type="EMBL" id="KAJ9187744.1"/>
    </source>
</evidence>
<dbReference type="EMBL" id="JARPOI010000002">
    <property type="protein sequence ID" value="KAJ9187744.1"/>
    <property type="molecule type" value="Genomic_DNA"/>
</dbReference>
<evidence type="ECO:0000313" key="2">
    <source>
        <dbReference type="Proteomes" id="UP001174677"/>
    </source>
</evidence>
<gene>
    <name evidence="1" type="ORF">P3X46_003166</name>
</gene>
<protein>
    <recommendedName>
        <fullName evidence="3">Retrotransposon gag domain-containing protein</fullName>
    </recommendedName>
</protein>
<dbReference type="PANTHER" id="PTHR34222:SF99">
    <property type="entry name" value="PROTEIN, PUTATIVE-RELATED"/>
    <property type="match status" value="1"/>
</dbReference>
<sequence length="290" mass="33486">MTMALQSKNKVRFIDGTLKIILWIDTAAEVWKDLKDRFSQGDIFHISDLQEEIYSFRQRDLLVTDYFTQLKTMWDELENFRRIPNCTCAGQCECNALTTIRMYRENHYVIKFLKGLNEQFNTVRSQIMLNDPLPSINRVFSLVVQQERQLMLGNITESKAFVNKSSPSNHQRFAFGKGDDEGNKRYGVHNSNKVCTLCGRLRHTEATCYRKHGFPPGFKFMSNSKLDFKPNSALQYTSSSSFVLACSLKSFLWLLDTGATDYISFSLSSFISYKRIKPISFKLPYGSVLT</sequence>
<comment type="caution">
    <text evidence="1">The sequence shown here is derived from an EMBL/GenBank/DDBJ whole genome shotgun (WGS) entry which is preliminary data.</text>
</comment>
<proteinExistence type="predicted"/>
<name>A0ABQ9N5D2_HEVBR</name>
<accession>A0ABQ9N5D2</accession>
<organism evidence="1 2">
    <name type="scientific">Hevea brasiliensis</name>
    <name type="common">Para rubber tree</name>
    <name type="synonym">Siphonia brasiliensis</name>
    <dbReference type="NCBI Taxonomy" id="3981"/>
    <lineage>
        <taxon>Eukaryota</taxon>
        <taxon>Viridiplantae</taxon>
        <taxon>Streptophyta</taxon>
        <taxon>Embryophyta</taxon>
        <taxon>Tracheophyta</taxon>
        <taxon>Spermatophyta</taxon>
        <taxon>Magnoliopsida</taxon>
        <taxon>eudicotyledons</taxon>
        <taxon>Gunneridae</taxon>
        <taxon>Pentapetalae</taxon>
        <taxon>rosids</taxon>
        <taxon>fabids</taxon>
        <taxon>Malpighiales</taxon>
        <taxon>Euphorbiaceae</taxon>
        <taxon>Crotonoideae</taxon>
        <taxon>Micrandreae</taxon>
        <taxon>Hevea</taxon>
    </lineage>
</organism>
<dbReference type="PANTHER" id="PTHR34222">
    <property type="entry name" value="GAG_PRE-INTEGRS DOMAIN-CONTAINING PROTEIN"/>
    <property type="match status" value="1"/>
</dbReference>